<evidence type="ECO:0000313" key="2">
    <source>
        <dbReference type="EMBL" id="MCL1634281.1"/>
    </source>
</evidence>
<dbReference type="EMBL" id="JAMBEP010000001">
    <property type="protein sequence ID" value="MCL1634281.1"/>
    <property type="molecule type" value="Genomic_DNA"/>
</dbReference>
<keyword evidence="1" id="KW-0732">Signal</keyword>
<evidence type="ECO:0000256" key="1">
    <source>
        <dbReference type="SAM" id="SignalP"/>
    </source>
</evidence>
<dbReference type="Pfam" id="PF09694">
    <property type="entry name" value="Gcw_chp"/>
    <property type="match status" value="1"/>
</dbReference>
<protein>
    <submittedName>
        <fullName evidence="2">TorF family putative porin</fullName>
    </submittedName>
</protein>
<keyword evidence="3" id="KW-1185">Reference proteome</keyword>
<comment type="caution">
    <text evidence="2">The sequence shown here is derived from an EMBL/GenBank/DDBJ whole genome shotgun (WGS) entry which is preliminary data.</text>
</comment>
<gene>
    <name evidence="2" type="ORF">M2650_06495</name>
</gene>
<dbReference type="Proteomes" id="UP001431217">
    <property type="component" value="Unassembled WGS sequence"/>
</dbReference>
<sequence length="268" mass="29607">MKPARLRRNPPRWPLRTALAFAAVCAFGSSAAARAASDLDRPSGYVALMSNYVGRGLSQSVGNPSVQIEVNYYDSSGWYAGLDVTTINWVDKVYAGSSVHFELDAYAGYRWISGDWMVRGYAMRVEFPGHYAPQNPPAQEPNTNELVGFVGWRGLSAKLNYSVSDSYGTPNSKGSYYFDLGAGRGFGEKWYLGAHVARKQPRGRNPQTGVPNDRTAYTAYKIGLTRALPRDFALSLEQTWTTAEPELYTLNGYRVAGSHFAVVVQKNF</sequence>
<feature type="signal peptide" evidence="1">
    <location>
        <begin position="1"/>
        <end position="35"/>
    </location>
</feature>
<name>A0ABT0MHD6_9GAMM</name>
<dbReference type="InterPro" id="IPR010239">
    <property type="entry name" value="CHP02001"/>
</dbReference>
<reference evidence="2 3" key="1">
    <citation type="submission" date="2022-05" db="EMBL/GenBank/DDBJ databases">
        <title>Luteimonas sp. SX5, whole genome shotgun sequencing project.</title>
        <authorList>
            <person name="Zhao G."/>
            <person name="Shen L."/>
        </authorList>
    </citation>
    <scope>NUCLEOTIDE SEQUENCE [LARGE SCALE GENOMIC DNA]</scope>
    <source>
        <strain evidence="2 3">SX5</strain>
    </source>
</reference>
<feature type="chain" id="PRO_5046820239" evidence="1">
    <location>
        <begin position="36"/>
        <end position="268"/>
    </location>
</feature>
<proteinExistence type="predicted"/>
<dbReference type="NCBIfam" id="TIGR02001">
    <property type="entry name" value="gcw_chp"/>
    <property type="match status" value="1"/>
</dbReference>
<organism evidence="2 3">
    <name type="scientific">Luteimonas galliterrae</name>
    <dbReference type="NCBI Taxonomy" id="2940486"/>
    <lineage>
        <taxon>Bacteria</taxon>
        <taxon>Pseudomonadati</taxon>
        <taxon>Pseudomonadota</taxon>
        <taxon>Gammaproteobacteria</taxon>
        <taxon>Lysobacterales</taxon>
        <taxon>Lysobacteraceae</taxon>
        <taxon>Luteimonas</taxon>
    </lineage>
</organism>
<evidence type="ECO:0000313" key="3">
    <source>
        <dbReference type="Proteomes" id="UP001431217"/>
    </source>
</evidence>
<accession>A0ABT0MHD6</accession>